<evidence type="ECO:0000256" key="1">
    <source>
        <dbReference type="ARBA" id="ARBA00005046"/>
    </source>
</evidence>
<evidence type="ECO:0000256" key="10">
    <source>
        <dbReference type="ARBA" id="ARBA00030781"/>
    </source>
</evidence>
<gene>
    <name evidence="14" type="primary">moaE</name>
    <name evidence="14" type="ORF">MTBPR1_90098</name>
</gene>
<dbReference type="EC" id="2.8.1.12" evidence="3"/>
<evidence type="ECO:0000256" key="2">
    <source>
        <dbReference type="ARBA" id="ARBA00005426"/>
    </source>
</evidence>
<evidence type="ECO:0000256" key="8">
    <source>
        <dbReference type="ARBA" id="ARBA00029745"/>
    </source>
</evidence>
<dbReference type="GO" id="GO:0006777">
    <property type="term" value="P:Mo-molybdopterin cofactor biosynthetic process"/>
    <property type="evidence" value="ECO:0007669"/>
    <property type="project" value="UniProtKB-KW"/>
</dbReference>
<evidence type="ECO:0000313" key="14">
    <source>
        <dbReference type="EMBL" id="SCA58251.1"/>
    </source>
</evidence>
<evidence type="ECO:0000313" key="15">
    <source>
        <dbReference type="Proteomes" id="UP000231658"/>
    </source>
</evidence>
<sequence>MIRVQAENFDVGAEINALSKGNPSIGGICSFVGLVRDFQHTKEDETRVSAMTLEHYPGMTQKKLEEIEAIARDRWPLEEVLIIHRYGRMEPGENIVLVVTASAHRKAAFESAEFLMDFLKTKAPFWKLEEDEQGDGSWVDAREADDEAASKWEK</sequence>
<dbReference type="OrthoDB" id="9803224at2"/>
<dbReference type="GO" id="GO:0030366">
    <property type="term" value="F:molybdopterin synthase activity"/>
    <property type="evidence" value="ECO:0007669"/>
    <property type="project" value="UniProtKB-EC"/>
</dbReference>
<evidence type="ECO:0000256" key="11">
    <source>
        <dbReference type="ARBA" id="ARBA00032474"/>
    </source>
</evidence>
<reference evidence="14 15" key="1">
    <citation type="submission" date="2016-07" db="EMBL/GenBank/DDBJ databases">
        <authorList>
            <person name="Lefevre C.T."/>
        </authorList>
    </citation>
    <scope>NUCLEOTIDE SEQUENCE [LARGE SCALE GENOMIC DNA]</scope>
    <source>
        <strain evidence="14">PR1</strain>
    </source>
</reference>
<dbReference type="Gene3D" id="3.90.1170.40">
    <property type="entry name" value="Molybdopterin biosynthesis MoaE subunit"/>
    <property type="match status" value="1"/>
</dbReference>
<evidence type="ECO:0000256" key="3">
    <source>
        <dbReference type="ARBA" id="ARBA00011950"/>
    </source>
</evidence>
<organism evidence="14 15">
    <name type="scientific">Candidatus Terasakiella magnetica</name>
    <dbReference type="NCBI Taxonomy" id="1867952"/>
    <lineage>
        <taxon>Bacteria</taxon>
        <taxon>Pseudomonadati</taxon>
        <taxon>Pseudomonadota</taxon>
        <taxon>Alphaproteobacteria</taxon>
        <taxon>Rhodospirillales</taxon>
        <taxon>Terasakiellaceae</taxon>
        <taxon>Terasakiella</taxon>
    </lineage>
</organism>
<evidence type="ECO:0000256" key="9">
    <source>
        <dbReference type="ARBA" id="ARBA00030407"/>
    </source>
</evidence>
<evidence type="ECO:0000256" key="5">
    <source>
        <dbReference type="ARBA" id="ARBA00023150"/>
    </source>
</evidence>
<dbReference type="InterPro" id="IPR036563">
    <property type="entry name" value="MoaE_sf"/>
</dbReference>
<dbReference type="CDD" id="cd00756">
    <property type="entry name" value="MoaE"/>
    <property type="match status" value="1"/>
</dbReference>
<dbReference type="RefSeq" id="WP_069190251.1">
    <property type="nucleotide sequence ID" value="NZ_FLYE01000048.1"/>
</dbReference>
<protein>
    <recommendedName>
        <fullName evidence="4">Molybdopterin synthase catalytic subunit</fullName>
        <ecNumber evidence="3">2.8.1.12</ecNumber>
    </recommendedName>
    <alternativeName>
        <fullName evidence="10">MPT synthase subunit 2</fullName>
    </alternativeName>
    <alternativeName>
        <fullName evidence="8">Molybdenum cofactor biosynthesis protein E</fullName>
    </alternativeName>
    <alternativeName>
        <fullName evidence="9">Molybdopterin-converting factor large subunit</fullName>
    </alternativeName>
    <alternativeName>
        <fullName evidence="11">Molybdopterin-converting factor subunit 2</fullName>
    </alternativeName>
</protein>
<comment type="function">
    <text evidence="6">Converts molybdopterin precursor Z into molybdopterin. This requires the incorporation of two sulfur atoms into precursor Z to generate a dithiolene group. The sulfur is provided by MoaD.</text>
</comment>
<keyword evidence="15" id="KW-1185">Reference proteome</keyword>
<name>A0A1C3RLT9_9PROT</name>
<dbReference type="STRING" id="1867952.MTBPR1_90098"/>
<dbReference type="EMBL" id="FLYE01000048">
    <property type="protein sequence ID" value="SCA58251.1"/>
    <property type="molecule type" value="Genomic_DNA"/>
</dbReference>
<evidence type="ECO:0000256" key="6">
    <source>
        <dbReference type="ARBA" id="ARBA00025448"/>
    </source>
</evidence>
<dbReference type="PANTHER" id="PTHR23404">
    <property type="entry name" value="MOLYBDOPTERIN SYNTHASE RELATED"/>
    <property type="match status" value="1"/>
</dbReference>
<dbReference type="InterPro" id="IPR003448">
    <property type="entry name" value="Mopterin_biosynth_MoaE"/>
</dbReference>
<evidence type="ECO:0000256" key="7">
    <source>
        <dbReference type="ARBA" id="ARBA00026066"/>
    </source>
</evidence>
<dbReference type="SUPFAM" id="SSF54690">
    <property type="entry name" value="Molybdopterin synthase subunit MoaE"/>
    <property type="match status" value="1"/>
</dbReference>
<comment type="catalytic activity">
    <reaction evidence="12">
        <text>2 [molybdopterin-synthase sulfur-carrier protein]-C-terminal-Gly-aminoethanethioate + cyclic pyranopterin phosphate + H2O = molybdopterin + 2 [molybdopterin-synthase sulfur-carrier protein]-C-terminal Gly-Gly + 2 H(+)</text>
        <dbReference type="Rhea" id="RHEA:26333"/>
        <dbReference type="Rhea" id="RHEA-COMP:12202"/>
        <dbReference type="Rhea" id="RHEA-COMP:19907"/>
        <dbReference type="ChEBI" id="CHEBI:15377"/>
        <dbReference type="ChEBI" id="CHEBI:15378"/>
        <dbReference type="ChEBI" id="CHEBI:58698"/>
        <dbReference type="ChEBI" id="CHEBI:59648"/>
        <dbReference type="ChEBI" id="CHEBI:90778"/>
        <dbReference type="ChEBI" id="CHEBI:232372"/>
        <dbReference type="EC" id="2.8.1.12"/>
    </reaction>
</comment>
<accession>A0A1C3RLT9</accession>
<evidence type="ECO:0000256" key="13">
    <source>
        <dbReference type="SAM" id="MobiDB-lite"/>
    </source>
</evidence>
<comment type="pathway">
    <text evidence="1">Cofactor biosynthesis; molybdopterin biosynthesis.</text>
</comment>
<comment type="similarity">
    <text evidence="2">Belongs to the MoaE family.</text>
</comment>
<evidence type="ECO:0000256" key="4">
    <source>
        <dbReference type="ARBA" id="ARBA00013858"/>
    </source>
</evidence>
<comment type="subunit">
    <text evidence="7">Heterotetramer of 2 MoaD subunits and 2 MoaE subunits. Also stable as homodimer. The enzyme changes between these two forms during catalysis.</text>
</comment>
<dbReference type="Proteomes" id="UP000231658">
    <property type="component" value="Unassembled WGS sequence"/>
</dbReference>
<proteinExistence type="inferred from homology"/>
<dbReference type="Pfam" id="PF02391">
    <property type="entry name" value="MoaE"/>
    <property type="match status" value="1"/>
</dbReference>
<evidence type="ECO:0000256" key="12">
    <source>
        <dbReference type="ARBA" id="ARBA00049878"/>
    </source>
</evidence>
<dbReference type="UniPathway" id="UPA00344"/>
<keyword evidence="5" id="KW-0501">Molybdenum cofactor biosynthesis</keyword>
<dbReference type="AlphaFoldDB" id="A0A1C3RLT9"/>
<feature type="region of interest" description="Disordered" evidence="13">
    <location>
        <begin position="133"/>
        <end position="154"/>
    </location>
</feature>